<feature type="non-terminal residue" evidence="5">
    <location>
        <position position="1"/>
    </location>
</feature>
<feature type="transmembrane region" description="Helical" evidence="4">
    <location>
        <begin position="21"/>
        <end position="43"/>
    </location>
</feature>
<organism evidence="5 6">
    <name type="scientific">Atractosteus spatula</name>
    <name type="common">Alligator gar</name>
    <name type="synonym">Lepisosteus spatula</name>
    <dbReference type="NCBI Taxonomy" id="7917"/>
    <lineage>
        <taxon>Eukaryota</taxon>
        <taxon>Metazoa</taxon>
        <taxon>Chordata</taxon>
        <taxon>Craniata</taxon>
        <taxon>Vertebrata</taxon>
        <taxon>Euteleostomi</taxon>
        <taxon>Actinopterygii</taxon>
        <taxon>Neopterygii</taxon>
        <taxon>Holostei</taxon>
        <taxon>Semionotiformes</taxon>
        <taxon>Lepisosteidae</taxon>
        <taxon>Atractosteus</taxon>
    </lineage>
</organism>
<keyword evidence="4" id="KW-0812">Transmembrane</keyword>
<dbReference type="InterPro" id="IPR039902">
    <property type="entry name" value="CCDC148/CCDC112"/>
</dbReference>
<accession>A0A8J7P5I3</accession>
<evidence type="ECO:0000256" key="2">
    <source>
        <dbReference type="SAM" id="Coils"/>
    </source>
</evidence>
<evidence type="ECO:0000313" key="5">
    <source>
        <dbReference type="EMBL" id="MBN3323968.1"/>
    </source>
</evidence>
<feature type="non-terminal residue" evidence="5">
    <location>
        <position position="670"/>
    </location>
</feature>
<evidence type="ECO:0000256" key="3">
    <source>
        <dbReference type="SAM" id="MobiDB-lite"/>
    </source>
</evidence>
<protein>
    <submittedName>
        <fullName evidence="5">CC148 protein</fullName>
    </submittedName>
</protein>
<dbReference type="Proteomes" id="UP000736164">
    <property type="component" value="Unassembled WGS sequence"/>
</dbReference>
<feature type="coiled-coil region" evidence="2">
    <location>
        <begin position="539"/>
        <end position="573"/>
    </location>
</feature>
<dbReference type="PANTHER" id="PTHR21549:SF1">
    <property type="entry name" value="COILED-COIL DOMAIN-CONTAINING PROTEIN 148"/>
    <property type="match status" value="1"/>
</dbReference>
<evidence type="ECO:0000256" key="4">
    <source>
        <dbReference type="SAM" id="Phobius"/>
    </source>
</evidence>
<feature type="region of interest" description="Disordered" evidence="3">
    <location>
        <begin position="436"/>
        <end position="457"/>
    </location>
</feature>
<proteinExistence type="predicted"/>
<dbReference type="AlphaFoldDB" id="A0A8J7P5I3"/>
<dbReference type="PANTHER" id="PTHR21549">
    <property type="entry name" value="MUTATED IN BLADDER CANCER 1"/>
    <property type="match status" value="1"/>
</dbReference>
<comment type="caution">
    <text evidence="5">The sequence shown here is derived from an EMBL/GenBank/DDBJ whole genome shotgun (WGS) entry which is preliminary data.</text>
</comment>
<evidence type="ECO:0000313" key="6">
    <source>
        <dbReference type="Proteomes" id="UP000736164"/>
    </source>
</evidence>
<feature type="compositionally biased region" description="Basic and acidic residues" evidence="3">
    <location>
        <begin position="436"/>
        <end position="456"/>
    </location>
</feature>
<reference evidence="5" key="1">
    <citation type="journal article" date="2021" name="Cell">
        <title>Tracing the genetic footprints of vertebrate landing in non-teleost ray-finned fishes.</title>
        <authorList>
            <person name="Bi X."/>
            <person name="Wang K."/>
            <person name="Yang L."/>
            <person name="Pan H."/>
            <person name="Jiang H."/>
            <person name="Wei Q."/>
            <person name="Fang M."/>
            <person name="Yu H."/>
            <person name="Zhu C."/>
            <person name="Cai Y."/>
            <person name="He Y."/>
            <person name="Gan X."/>
            <person name="Zeng H."/>
            <person name="Yu D."/>
            <person name="Zhu Y."/>
            <person name="Jiang H."/>
            <person name="Qiu Q."/>
            <person name="Yang H."/>
            <person name="Zhang Y.E."/>
            <person name="Wang W."/>
            <person name="Zhu M."/>
            <person name="He S."/>
            <person name="Zhang G."/>
        </authorList>
    </citation>
    <scope>NUCLEOTIDE SEQUENCE</scope>
    <source>
        <strain evidence="5">Allg_001</strain>
    </source>
</reference>
<feature type="region of interest" description="Disordered" evidence="3">
    <location>
        <begin position="649"/>
        <end position="670"/>
    </location>
</feature>
<keyword evidence="1 2" id="KW-0175">Coiled coil</keyword>
<dbReference type="EMBL" id="JAAWVO010068416">
    <property type="protein sequence ID" value="MBN3323968.1"/>
    <property type="molecule type" value="Genomic_DNA"/>
</dbReference>
<feature type="coiled-coil region" evidence="2">
    <location>
        <begin position="207"/>
        <end position="234"/>
    </location>
</feature>
<sequence>MPLSSSAFFSFCFGYRYYWDFLSLISHLIFYLFCLGIKCFLSFSERLTLQMKDGLGSKKYKPVDYQQLQAITEAKRFASANIELKIHKTLQAARRTKENTITRQHRQVWCKEYARLMKAGQRLDLEIQKFLDEDGINNDFLLQMKDNELQLEKERSLFRADTVDPIWQLKDDLRSRLSEMCSYTSQHPLKTQSIQCDLILEQVEYVKKQQKDIIEKLDLECLSVEEEISATRTQAWLSSTEEIPSSLHQIPEEVLKLECPYPDLKESLLKEFQSLDEKYSSRLQNINERLNGLDRCCGWSETDHLIFQSTVDQYPHDMKDRRVLYMDMLQRLFPHKSRQELSDHERCWDWYRFTVEQKKAVLQGWTRDRTDLLMKAVMTLEEACSTYDEEVALRMDRRHQQKVCAELKEKLRKWRAHQEEVARLEGAIAARKQEEEEERLRTKQQKDEARRNLQKEKIKRYYTQKQSRRDELERRDRQRLEELKSLLAEQARKDQERVVFGEEVTSTRLIKIKNPPIRRAYSGNSKSLMLSKTLVHFRQDLLQQRRKEKESQALRLQEQEEERQRRLENLRNQVAVVAELDPVRLMGDTKSSKARQNIGAEEEVALQRPLFHLYTYTDTEILSDQRVRIEQALRQAGLHNTFYAKDVLSNINPPRPPRRDMESTLFQNLS</sequence>
<keyword evidence="4" id="KW-1133">Transmembrane helix</keyword>
<evidence type="ECO:0000256" key="1">
    <source>
        <dbReference type="ARBA" id="ARBA00023054"/>
    </source>
</evidence>
<keyword evidence="4" id="KW-0472">Membrane</keyword>
<gene>
    <name evidence="5" type="primary">Ccdc148</name>
    <name evidence="5" type="ORF">GTO95_0003019</name>
</gene>
<name>A0A8J7P5I3_ATRSP</name>
<keyword evidence="6" id="KW-1185">Reference proteome</keyword>